<feature type="domain" description="ABC3 transporter permease C-terminal" evidence="7">
    <location>
        <begin position="295"/>
        <end position="416"/>
    </location>
</feature>
<keyword evidence="4 6" id="KW-1133">Transmembrane helix</keyword>
<feature type="transmembrane region" description="Helical" evidence="6">
    <location>
        <begin position="339"/>
        <end position="365"/>
    </location>
</feature>
<dbReference type="EMBL" id="FQWQ01000001">
    <property type="protein sequence ID" value="SHG48517.1"/>
    <property type="molecule type" value="Genomic_DNA"/>
</dbReference>
<organism evidence="9 10">
    <name type="scientific">Chryseolinea serpens</name>
    <dbReference type="NCBI Taxonomy" id="947013"/>
    <lineage>
        <taxon>Bacteria</taxon>
        <taxon>Pseudomonadati</taxon>
        <taxon>Bacteroidota</taxon>
        <taxon>Cytophagia</taxon>
        <taxon>Cytophagales</taxon>
        <taxon>Fulvivirgaceae</taxon>
        <taxon>Chryseolinea</taxon>
    </lineage>
</organism>
<keyword evidence="2" id="KW-1003">Cell membrane</keyword>
<keyword evidence="5 6" id="KW-0472">Membrane</keyword>
<dbReference type="PANTHER" id="PTHR30572:SF18">
    <property type="entry name" value="ABC-TYPE MACROLIDE FAMILY EXPORT SYSTEM PERMEASE COMPONENT 2"/>
    <property type="match status" value="1"/>
</dbReference>
<evidence type="ECO:0000256" key="1">
    <source>
        <dbReference type="ARBA" id="ARBA00004651"/>
    </source>
</evidence>
<dbReference type="InterPro" id="IPR025857">
    <property type="entry name" value="MacB_PCD"/>
</dbReference>
<dbReference type="RefSeq" id="WP_073130728.1">
    <property type="nucleotide sequence ID" value="NZ_FQWQ01000001.1"/>
</dbReference>
<feature type="transmembrane region" description="Helical" evidence="6">
    <location>
        <begin position="21"/>
        <end position="41"/>
    </location>
</feature>
<evidence type="ECO:0000256" key="2">
    <source>
        <dbReference type="ARBA" id="ARBA00022475"/>
    </source>
</evidence>
<evidence type="ECO:0000256" key="3">
    <source>
        <dbReference type="ARBA" id="ARBA00022692"/>
    </source>
</evidence>
<reference evidence="9 10" key="1">
    <citation type="submission" date="2016-11" db="EMBL/GenBank/DDBJ databases">
        <authorList>
            <person name="Jaros S."/>
            <person name="Januszkiewicz K."/>
            <person name="Wedrychowicz H."/>
        </authorList>
    </citation>
    <scope>NUCLEOTIDE SEQUENCE [LARGE SCALE GENOMIC DNA]</scope>
    <source>
        <strain evidence="9 10">DSM 24574</strain>
    </source>
</reference>
<evidence type="ECO:0000256" key="5">
    <source>
        <dbReference type="ARBA" id="ARBA00023136"/>
    </source>
</evidence>
<evidence type="ECO:0000313" key="9">
    <source>
        <dbReference type="EMBL" id="SHG48517.1"/>
    </source>
</evidence>
<evidence type="ECO:0000256" key="4">
    <source>
        <dbReference type="ARBA" id="ARBA00022989"/>
    </source>
</evidence>
<dbReference type="OrthoDB" id="5933722at2"/>
<dbReference type="Proteomes" id="UP000184212">
    <property type="component" value="Unassembled WGS sequence"/>
</dbReference>
<dbReference type="InterPro" id="IPR003838">
    <property type="entry name" value="ABC3_permease_C"/>
</dbReference>
<evidence type="ECO:0000256" key="6">
    <source>
        <dbReference type="SAM" id="Phobius"/>
    </source>
</evidence>
<evidence type="ECO:0000313" key="10">
    <source>
        <dbReference type="Proteomes" id="UP000184212"/>
    </source>
</evidence>
<feature type="transmembrane region" description="Helical" evidence="6">
    <location>
        <begin position="387"/>
        <end position="411"/>
    </location>
</feature>
<dbReference type="Pfam" id="PF12704">
    <property type="entry name" value="MacB_PCD"/>
    <property type="match status" value="1"/>
</dbReference>
<keyword evidence="3 6" id="KW-0812">Transmembrane</keyword>
<feature type="domain" description="ABC3 transporter permease C-terminal" evidence="7">
    <location>
        <begin position="718"/>
        <end position="829"/>
    </location>
</feature>
<feature type="transmembrane region" description="Helical" evidence="6">
    <location>
        <begin position="769"/>
        <end position="790"/>
    </location>
</feature>
<feature type="domain" description="MacB-like periplasmic core" evidence="8">
    <location>
        <begin position="20"/>
        <end position="241"/>
    </location>
</feature>
<feature type="transmembrane region" description="Helical" evidence="6">
    <location>
        <begin position="289"/>
        <end position="310"/>
    </location>
</feature>
<dbReference type="GO" id="GO:0022857">
    <property type="term" value="F:transmembrane transporter activity"/>
    <property type="evidence" value="ECO:0007669"/>
    <property type="project" value="TreeGrafter"/>
</dbReference>
<keyword evidence="10" id="KW-1185">Reference proteome</keyword>
<dbReference type="AlphaFoldDB" id="A0A1M5K6Q8"/>
<evidence type="ECO:0000259" key="7">
    <source>
        <dbReference type="Pfam" id="PF02687"/>
    </source>
</evidence>
<feature type="transmembrane region" description="Helical" evidence="6">
    <location>
        <begin position="715"/>
        <end position="739"/>
    </location>
</feature>
<comment type="subcellular location">
    <subcellularLocation>
        <location evidence="1">Cell membrane</location>
        <topology evidence="1">Multi-pass membrane protein</topology>
    </subcellularLocation>
</comment>
<dbReference type="STRING" id="947013.SAMN04488109_0476"/>
<name>A0A1M5K6Q8_9BACT</name>
<accession>A0A1M5K6Q8</accession>
<protein>
    <submittedName>
        <fullName evidence="9">Putative ABC transport system permease protein</fullName>
    </submittedName>
</protein>
<sequence>MVQSYFVVAWRNLQRNKVFTFINVVGLAVGIAVVFMIYQYIQAERSYDLFHKNVARLYRVPIEYTGALAARPSATNHPAIGPALKAEFPEVQDFARMMRASMFFPANTFTFEGDPNRPVTFNEEAVFIADKPFLSMFSFPFVEGDTSALREPNSLVLTRKVAKKYFGDKPAAGNTLLFNRMPCKVTAVVDVPENSHLQFDVLVSFSSLGPEWGYTEWAWPEFYNYVLLAEGASPQRLEAKFPAFMEKHSAKIWEQYKFKSHIWLQPVADIHLQSDYSLEQSANGSERTVYFLTLLGIFILVIAWINYINLSTAKALERSKEVGLRKVSGASRVQLISQFFFDAFLVNVLSIALAIIIVLLVTPYFESLTGKHFSQILMSMGAYSTPYFWLSVVVALLIGILLVGIYPALVLSSFNPATVLKGKFIKSGRGALLRKGMVVFQYVLSMILVAGTLTMSTQMQFMQRQDLGYDKDQMLVVRATAIGDSTYHMHVTQFENSVKQLSQVQHLAKSSEVPGHVIAERNNVRRITQDENGNVGTFFIMTDENFFQTYGMQVLAGRNLTEQERFIYVPRDVDPKSEKIITDDGYLVSGAPNRIMINEALAQLLGYTSAEAAINEKVVFEQGRKFVGVITGVIKNHNQLSLREKYQPVIYYYPSYDYWSYFSIKINLNASGASETIAQVSKLYTDAFPTSAFEYFFLDDHFNNQYKNDLQFTQLFGVFTILAIIISSLGLLGLGIFNVTQRIREIAIRRVLGSSVGGILLLFSKETIWLLVMAYGISLPIIILGIKSWLDNFAFRVGLEWQMVILPPMLLLFISLVTIVFVTLRSAATSPAVSLKTE</sequence>
<feature type="transmembrane region" description="Helical" evidence="6">
    <location>
        <begin position="432"/>
        <end position="455"/>
    </location>
</feature>
<evidence type="ECO:0000259" key="8">
    <source>
        <dbReference type="Pfam" id="PF12704"/>
    </source>
</evidence>
<feature type="transmembrane region" description="Helical" evidence="6">
    <location>
        <begin position="746"/>
        <end position="763"/>
    </location>
</feature>
<dbReference type="InterPro" id="IPR050250">
    <property type="entry name" value="Macrolide_Exporter_MacB"/>
</dbReference>
<dbReference type="GO" id="GO:0005886">
    <property type="term" value="C:plasma membrane"/>
    <property type="evidence" value="ECO:0007669"/>
    <property type="project" value="UniProtKB-SubCell"/>
</dbReference>
<feature type="transmembrane region" description="Helical" evidence="6">
    <location>
        <begin position="810"/>
        <end position="828"/>
    </location>
</feature>
<proteinExistence type="predicted"/>
<dbReference type="Pfam" id="PF02687">
    <property type="entry name" value="FtsX"/>
    <property type="match status" value="2"/>
</dbReference>
<dbReference type="PANTHER" id="PTHR30572">
    <property type="entry name" value="MEMBRANE COMPONENT OF TRANSPORTER-RELATED"/>
    <property type="match status" value="1"/>
</dbReference>
<gene>
    <name evidence="9" type="ORF">SAMN04488109_0476</name>
</gene>